<dbReference type="AlphaFoldDB" id="A0A9Q1L9H8"/>
<protein>
    <submittedName>
        <fullName evidence="2">Uncharacterized protein</fullName>
    </submittedName>
</protein>
<evidence type="ECO:0000313" key="2">
    <source>
        <dbReference type="EMBL" id="KAJ8530085.1"/>
    </source>
</evidence>
<reference evidence="3" key="1">
    <citation type="journal article" date="2023" name="Proc. Natl. Acad. Sci. U.S.A.">
        <title>Genomic and structural basis for evolution of tropane alkaloid biosynthesis.</title>
        <authorList>
            <person name="Wanga Y.-J."/>
            <person name="Taina T."/>
            <person name="Yua J.-Y."/>
            <person name="Lia J."/>
            <person name="Xua B."/>
            <person name="Chenc J."/>
            <person name="D'Auriad J.C."/>
            <person name="Huanga J.-P."/>
            <person name="Huanga S.-X."/>
        </authorList>
    </citation>
    <scope>NUCLEOTIDE SEQUENCE [LARGE SCALE GENOMIC DNA]</scope>
    <source>
        <strain evidence="3">cv. KIB-2019</strain>
    </source>
</reference>
<dbReference type="EMBL" id="JAJAGQ010000022">
    <property type="protein sequence ID" value="KAJ8530085.1"/>
    <property type="molecule type" value="Genomic_DNA"/>
</dbReference>
<accession>A0A9Q1L9H8</accession>
<dbReference type="Proteomes" id="UP001152561">
    <property type="component" value="Unassembled WGS sequence"/>
</dbReference>
<comment type="caution">
    <text evidence="2">The sequence shown here is derived from an EMBL/GenBank/DDBJ whole genome shotgun (WGS) entry which is preliminary data.</text>
</comment>
<organism evidence="2 3">
    <name type="scientific">Anisodus acutangulus</name>
    <dbReference type="NCBI Taxonomy" id="402998"/>
    <lineage>
        <taxon>Eukaryota</taxon>
        <taxon>Viridiplantae</taxon>
        <taxon>Streptophyta</taxon>
        <taxon>Embryophyta</taxon>
        <taxon>Tracheophyta</taxon>
        <taxon>Spermatophyta</taxon>
        <taxon>Magnoliopsida</taxon>
        <taxon>eudicotyledons</taxon>
        <taxon>Gunneridae</taxon>
        <taxon>Pentapetalae</taxon>
        <taxon>asterids</taxon>
        <taxon>lamiids</taxon>
        <taxon>Solanales</taxon>
        <taxon>Solanaceae</taxon>
        <taxon>Solanoideae</taxon>
        <taxon>Hyoscyameae</taxon>
        <taxon>Anisodus</taxon>
    </lineage>
</organism>
<feature type="compositionally biased region" description="Pro residues" evidence="1">
    <location>
        <begin position="181"/>
        <end position="209"/>
    </location>
</feature>
<feature type="region of interest" description="Disordered" evidence="1">
    <location>
        <begin position="181"/>
        <end position="269"/>
    </location>
</feature>
<sequence>MFRPPFPLNRTVALQPLLQLQRPPMEPMENLPSLPPQFAQHHLIYATQPLDPMHQPQSWIELGLQGQAVLFTMTINGVNTVIALQNPNLLAQIISEGMKLAMDNYMNHVWLHNVLNTFAPTVAPAIFHHMQALWNLAPHFNPFPQANHFPQLPFFTPPQLIQVHPLFYPWMPLPVQLPLPPPPQEPISPNMLPPNQIPDNMPPPNPIPVEVPSVQPQEQEEVDMDEGIQGNSETGSGNDTDYDAMSIASSEGEESAHAIPTPFSNESSN</sequence>
<gene>
    <name evidence="2" type="ORF">K7X08_036920</name>
</gene>
<keyword evidence="3" id="KW-1185">Reference proteome</keyword>
<dbReference type="OrthoDB" id="1305926at2759"/>
<evidence type="ECO:0000256" key="1">
    <source>
        <dbReference type="SAM" id="MobiDB-lite"/>
    </source>
</evidence>
<proteinExistence type="predicted"/>
<evidence type="ECO:0000313" key="3">
    <source>
        <dbReference type="Proteomes" id="UP001152561"/>
    </source>
</evidence>
<name>A0A9Q1L9H8_9SOLA</name>
<feature type="compositionally biased region" description="Polar residues" evidence="1">
    <location>
        <begin position="229"/>
        <end position="239"/>
    </location>
</feature>